<comment type="subunit">
    <text evidence="3 13">Tetramer of two alpha and two beta subunits.</text>
</comment>
<dbReference type="SUPFAM" id="SSF46589">
    <property type="entry name" value="tRNA-binding arm"/>
    <property type="match status" value="1"/>
</dbReference>
<dbReference type="AlphaFoldDB" id="A0A1G2F9Q7"/>
<keyword evidence="10 13" id="KW-0648">Protein biosynthesis</keyword>
<evidence type="ECO:0000256" key="12">
    <source>
        <dbReference type="ARBA" id="ARBA00049255"/>
    </source>
</evidence>
<dbReference type="GO" id="GO:0005737">
    <property type="term" value="C:cytoplasm"/>
    <property type="evidence" value="ECO:0007669"/>
    <property type="project" value="UniProtKB-SubCell"/>
</dbReference>
<evidence type="ECO:0000256" key="7">
    <source>
        <dbReference type="ARBA" id="ARBA00022741"/>
    </source>
</evidence>
<feature type="domain" description="Aminoacyl-transfer RNA synthetases class-II family profile" evidence="14">
    <location>
        <begin position="105"/>
        <end position="313"/>
    </location>
</feature>
<dbReference type="Proteomes" id="UP000179099">
    <property type="component" value="Unassembled WGS sequence"/>
</dbReference>
<dbReference type="FunFam" id="3.30.930.10:FF:000089">
    <property type="entry name" value="Phenylalanine--tRNA ligase alpha subunit"/>
    <property type="match status" value="1"/>
</dbReference>
<proteinExistence type="inferred from homology"/>
<comment type="caution">
    <text evidence="15">The sequence shown here is derived from an EMBL/GenBank/DDBJ whole genome shotgun (WGS) entry which is preliminary data.</text>
</comment>
<dbReference type="InterPro" id="IPR006195">
    <property type="entry name" value="aa-tRNA-synth_II"/>
</dbReference>
<dbReference type="Pfam" id="PF02912">
    <property type="entry name" value="Phe_tRNA-synt_N"/>
    <property type="match status" value="1"/>
</dbReference>
<dbReference type="InterPro" id="IPR045864">
    <property type="entry name" value="aa-tRNA-synth_II/BPL/LPL"/>
</dbReference>
<evidence type="ECO:0000256" key="3">
    <source>
        <dbReference type="ARBA" id="ARBA00011209"/>
    </source>
</evidence>
<dbReference type="STRING" id="1801992.A2Y98_00240"/>
<dbReference type="GO" id="GO:0005524">
    <property type="term" value="F:ATP binding"/>
    <property type="evidence" value="ECO:0007669"/>
    <property type="project" value="UniProtKB-UniRule"/>
</dbReference>
<comment type="cofactor">
    <cofactor evidence="13">
        <name>Mg(2+)</name>
        <dbReference type="ChEBI" id="CHEBI:18420"/>
    </cofactor>
    <text evidence="13">Binds 2 magnesium ions per tetramer.</text>
</comment>
<dbReference type="PROSITE" id="PS50862">
    <property type="entry name" value="AA_TRNA_LIGASE_II"/>
    <property type="match status" value="1"/>
</dbReference>
<evidence type="ECO:0000256" key="13">
    <source>
        <dbReference type="HAMAP-Rule" id="MF_00281"/>
    </source>
</evidence>
<comment type="catalytic activity">
    <reaction evidence="12 13">
        <text>tRNA(Phe) + L-phenylalanine + ATP = L-phenylalanyl-tRNA(Phe) + AMP + diphosphate + H(+)</text>
        <dbReference type="Rhea" id="RHEA:19413"/>
        <dbReference type="Rhea" id="RHEA-COMP:9668"/>
        <dbReference type="Rhea" id="RHEA-COMP:9699"/>
        <dbReference type="ChEBI" id="CHEBI:15378"/>
        <dbReference type="ChEBI" id="CHEBI:30616"/>
        <dbReference type="ChEBI" id="CHEBI:33019"/>
        <dbReference type="ChEBI" id="CHEBI:58095"/>
        <dbReference type="ChEBI" id="CHEBI:78442"/>
        <dbReference type="ChEBI" id="CHEBI:78531"/>
        <dbReference type="ChEBI" id="CHEBI:456215"/>
        <dbReference type="EC" id="6.1.1.20"/>
    </reaction>
</comment>
<organism evidence="15 16">
    <name type="scientific">Candidatus Portnoybacteria bacterium RBG_19FT_COMBO_36_7</name>
    <dbReference type="NCBI Taxonomy" id="1801992"/>
    <lineage>
        <taxon>Bacteria</taxon>
        <taxon>Candidatus Portnoyibacteriota</taxon>
    </lineage>
</organism>
<dbReference type="Pfam" id="PF01409">
    <property type="entry name" value="tRNA-synt_2d"/>
    <property type="match status" value="1"/>
</dbReference>
<evidence type="ECO:0000256" key="1">
    <source>
        <dbReference type="ARBA" id="ARBA00004496"/>
    </source>
</evidence>
<comment type="similarity">
    <text evidence="2 13">Belongs to the class-II aminoacyl-tRNA synthetase family. Phe-tRNA synthetase alpha subunit type 1 subfamily.</text>
</comment>
<dbReference type="InterPro" id="IPR002319">
    <property type="entry name" value="Phenylalanyl-tRNA_Synthase"/>
</dbReference>
<dbReference type="CDD" id="cd00496">
    <property type="entry name" value="PheRS_alpha_core"/>
    <property type="match status" value="1"/>
</dbReference>
<evidence type="ECO:0000256" key="10">
    <source>
        <dbReference type="ARBA" id="ARBA00022917"/>
    </source>
</evidence>
<evidence type="ECO:0000256" key="2">
    <source>
        <dbReference type="ARBA" id="ARBA00010207"/>
    </source>
</evidence>
<protein>
    <recommendedName>
        <fullName evidence="13">Phenylalanine--tRNA ligase alpha subunit</fullName>
        <ecNumber evidence="13">6.1.1.20</ecNumber>
    </recommendedName>
    <alternativeName>
        <fullName evidence="13">Phenylalanyl-tRNA synthetase alpha subunit</fullName>
        <shortName evidence="13">PheRS</shortName>
    </alternativeName>
</protein>
<keyword evidence="4 13" id="KW-0963">Cytoplasm</keyword>
<keyword evidence="8 13" id="KW-0067">ATP-binding</keyword>
<evidence type="ECO:0000256" key="6">
    <source>
        <dbReference type="ARBA" id="ARBA00022723"/>
    </source>
</evidence>
<dbReference type="InterPro" id="IPR004529">
    <property type="entry name" value="Phe-tRNA-synth_IIc_asu"/>
</dbReference>
<comment type="subcellular location">
    <subcellularLocation>
        <location evidence="1 13">Cytoplasm</location>
    </subcellularLocation>
</comment>
<dbReference type="GO" id="GO:0000287">
    <property type="term" value="F:magnesium ion binding"/>
    <property type="evidence" value="ECO:0007669"/>
    <property type="project" value="UniProtKB-UniRule"/>
</dbReference>
<evidence type="ECO:0000256" key="5">
    <source>
        <dbReference type="ARBA" id="ARBA00022598"/>
    </source>
</evidence>
<keyword evidence="9 13" id="KW-0460">Magnesium</keyword>
<evidence type="ECO:0000256" key="4">
    <source>
        <dbReference type="ARBA" id="ARBA00022490"/>
    </source>
</evidence>
<evidence type="ECO:0000259" key="14">
    <source>
        <dbReference type="PROSITE" id="PS50862"/>
    </source>
</evidence>
<dbReference type="InterPro" id="IPR010978">
    <property type="entry name" value="tRNA-bd_arm"/>
</dbReference>
<keyword evidence="11 13" id="KW-0030">Aminoacyl-tRNA synthetase</keyword>
<reference evidence="15 16" key="1">
    <citation type="journal article" date="2016" name="Nat. Commun.">
        <title>Thousands of microbial genomes shed light on interconnected biogeochemical processes in an aquifer system.</title>
        <authorList>
            <person name="Anantharaman K."/>
            <person name="Brown C.T."/>
            <person name="Hug L.A."/>
            <person name="Sharon I."/>
            <person name="Castelle C.J."/>
            <person name="Probst A.J."/>
            <person name="Thomas B.C."/>
            <person name="Singh A."/>
            <person name="Wilkins M.J."/>
            <person name="Karaoz U."/>
            <person name="Brodie E.L."/>
            <person name="Williams K.H."/>
            <person name="Hubbard S.S."/>
            <person name="Banfield J.F."/>
        </authorList>
    </citation>
    <scope>NUCLEOTIDE SEQUENCE [LARGE SCALE GENOMIC DNA]</scope>
</reference>
<evidence type="ECO:0000256" key="9">
    <source>
        <dbReference type="ARBA" id="ARBA00022842"/>
    </source>
</evidence>
<evidence type="ECO:0000256" key="11">
    <source>
        <dbReference type="ARBA" id="ARBA00023146"/>
    </source>
</evidence>
<dbReference type="HAMAP" id="MF_00281">
    <property type="entry name" value="Phe_tRNA_synth_alpha1"/>
    <property type="match status" value="1"/>
</dbReference>
<dbReference type="InterPro" id="IPR004188">
    <property type="entry name" value="Phe-tRNA_ligase_II_N"/>
</dbReference>
<dbReference type="GO" id="GO:0006432">
    <property type="term" value="P:phenylalanyl-tRNA aminoacylation"/>
    <property type="evidence" value="ECO:0007669"/>
    <property type="project" value="UniProtKB-UniRule"/>
</dbReference>
<evidence type="ECO:0000313" key="16">
    <source>
        <dbReference type="Proteomes" id="UP000179099"/>
    </source>
</evidence>
<dbReference type="PANTHER" id="PTHR11538:SF41">
    <property type="entry name" value="PHENYLALANINE--TRNA LIGASE, MITOCHONDRIAL"/>
    <property type="match status" value="1"/>
</dbReference>
<dbReference type="NCBIfam" id="TIGR00468">
    <property type="entry name" value="pheS"/>
    <property type="match status" value="1"/>
</dbReference>
<dbReference type="SUPFAM" id="SSF55681">
    <property type="entry name" value="Class II aaRS and biotin synthetases"/>
    <property type="match status" value="1"/>
</dbReference>
<keyword evidence="6 13" id="KW-0479">Metal-binding</keyword>
<dbReference type="Gene3D" id="3.30.930.10">
    <property type="entry name" value="Bira Bifunctional Protein, Domain 2"/>
    <property type="match status" value="1"/>
</dbReference>
<dbReference type="GO" id="GO:0000049">
    <property type="term" value="F:tRNA binding"/>
    <property type="evidence" value="ECO:0007669"/>
    <property type="project" value="InterPro"/>
</dbReference>
<sequence length="334" mass="38516">MDIKKLRDEALKELLGAKNLEELEKLEIKYLGRKGALTEVLKQLKELSSEIRVQVGAAANQLKHELASTIERRKKEIKAVLQDSKEWVDISAPGHKLAKGHLNPRTLILRRVEEIFQSLGFSVIDSTEMDTDYYNFQALNFPKDHPARDMQDTFYINEEVLMRTQTSPSQVRFMEKHNPPLRVIVPGKVFRRDASDATHESQFYQVEGLMVDKNISVANFKAVIAEFFKRLFGKEVKMRLRPSYFPFTEPSFEPDISCTFCDGKGCKICKNTGWLEMAGAGMVHPFVFKSAGYSPYEWQGFAFGFGLDRLVMMKYKINDMRLLNFGDLRFLKQF</sequence>
<keyword evidence="5 13" id="KW-0436">Ligase</keyword>
<gene>
    <name evidence="13" type="primary">pheS</name>
    <name evidence="15" type="ORF">A2Y98_00240</name>
</gene>
<dbReference type="EMBL" id="MHMW01000016">
    <property type="protein sequence ID" value="OGZ34281.1"/>
    <property type="molecule type" value="Genomic_DNA"/>
</dbReference>
<evidence type="ECO:0000256" key="8">
    <source>
        <dbReference type="ARBA" id="ARBA00022840"/>
    </source>
</evidence>
<dbReference type="InterPro" id="IPR022911">
    <property type="entry name" value="Phe_tRNA_ligase_alpha1_bac"/>
</dbReference>
<name>A0A1G2F9Q7_9BACT</name>
<dbReference type="EC" id="6.1.1.20" evidence="13"/>
<dbReference type="GO" id="GO:0004826">
    <property type="term" value="F:phenylalanine-tRNA ligase activity"/>
    <property type="evidence" value="ECO:0007669"/>
    <property type="project" value="UniProtKB-UniRule"/>
</dbReference>
<evidence type="ECO:0000313" key="15">
    <source>
        <dbReference type="EMBL" id="OGZ34281.1"/>
    </source>
</evidence>
<dbReference type="PANTHER" id="PTHR11538">
    <property type="entry name" value="PHENYLALANYL-TRNA SYNTHETASE"/>
    <property type="match status" value="1"/>
</dbReference>
<feature type="binding site" evidence="13">
    <location>
        <position position="249"/>
    </location>
    <ligand>
        <name>Mg(2+)</name>
        <dbReference type="ChEBI" id="CHEBI:18420"/>
        <note>shared with beta subunit</note>
    </ligand>
</feature>
<accession>A0A1G2F9Q7</accession>
<keyword evidence="7 13" id="KW-0547">Nucleotide-binding</keyword>